<dbReference type="HOGENOM" id="CLU_1867888_0_0_1"/>
<proteinExistence type="predicted"/>
<evidence type="ECO:0000313" key="2">
    <source>
        <dbReference type="EMBL" id="ERN18906.1"/>
    </source>
</evidence>
<dbReference type="Proteomes" id="UP000017836">
    <property type="component" value="Unassembled WGS sequence"/>
</dbReference>
<organism evidence="2 3">
    <name type="scientific">Amborella trichopoda</name>
    <dbReference type="NCBI Taxonomy" id="13333"/>
    <lineage>
        <taxon>Eukaryota</taxon>
        <taxon>Viridiplantae</taxon>
        <taxon>Streptophyta</taxon>
        <taxon>Embryophyta</taxon>
        <taxon>Tracheophyta</taxon>
        <taxon>Spermatophyta</taxon>
        <taxon>Magnoliopsida</taxon>
        <taxon>Amborellales</taxon>
        <taxon>Amborellaceae</taxon>
        <taxon>Amborella</taxon>
    </lineage>
</organism>
<evidence type="ECO:0000256" key="1">
    <source>
        <dbReference type="SAM" id="MobiDB-lite"/>
    </source>
</evidence>
<dbReference type="AlphaFoldDB" id="U5CZW4"/>
<feature type="compositionally biased region" description="Basic and acidic residues" evidence="1">
    <location>
        <begin position="1"/>
        <end position="30"/>
    </location>
</feature>
<dbReference type="Gramene" id="ERN18906">
    <property type="protein sequence ID" value="ERN18906"/>
    <property type="gene ID" value="AMTR_s00067p00167050"/>
</dbReference>
<keyword evidence="3" id="KW-1185">Reference proteome</keyword>
<sequence>MKDKDNNQEEIHDGIWQRRTGKEKEGEKNGMGKQKKWVTHLAHKRQNQVQRQRLAKVAVTGGGSLSRRRGWVLLAATAVGRGWADLLRFSLERREVERKVDGASMRQRWWLGKQRRRHCLVLTVMVAEDNQGPFRKP</sequence>
<gene>
    <name evidence="2" type="ORF">AMTR_s00067p00167050</name>
</gene>
<dbReference type="EMBL" id="KI392078">
    <property type="protein sequence ID" value="ERN18906.1"/>
    <property type="molecule type" value="Genomic_DNA"/>
</dbReference>
<accession>U5CZW4</accession>
<name>U5CZW4_AMBTC</name>
<evidence type="ECO:0000313" key="3">
    <source>
        <dbReference type="Proteomes" id="UP000017836"/>
    </source>
</evidence>
<feature type="region of interest" description="Disordered" evidence="1">
    <location>
        <begin position="1"/>
        <end position="34"/>
    </location>
</feature>
<reference evidence="3" key="1">
    <citation type="journal article" date="2013" name="Science">
        <title>The Amborella genome and the evolution of flowering plants.</title>
        <authorList>
            <consortium name="Amborella Genome Project"/>
        </authorList>
    </citation>
    <scope>NUCLEOTIDE SEQUENCE [LARGE SCALE GENOMIC DNA]</scope>
</reference>
<protein>
    <submittedName>
        <fullName evidence="2">Uncharacterized protein</fullName>
    </submittedName>
</protein>